<dbReference type="GO" id="GO:0004347">
    <property type="term" value="F:glucose-6-phosphate isomerase activity"/>
    <property type="evidence" value="ECO:0007669"/>
    <property type="project" value="UniProtKB-EC"/>
</dbReference>
<dbReference type="PANTHER" id="PTHR11469">
    <property type="entry name" value="GLUCOSE-6-PHOSPHATE ISOMERASE"/>
    <property type="match status" value="1"/>
</dbReference>
<comment type="function">
    <text evidence="7">Catalyzes the reversible isomerization of glucose-6-phosphate to fructose-6-phosphate.</text>
</comment>
<dbReference type="NCBIfam" id="NF003016">
    <property type="entry name" value="PRK03868.1"/>
    <property type="match status" value="1"/>
</dbReference>
<comment type="caution">
    <text evidence="9">The sequence shown here is derived from an EMBL/GenBank/DDBJ whole genome shotgun (WGS) entry which is preliminary data.</text>
</comment>
<dbReference type="CDD" id="cd05015">
    <property type="entry name" value="SIS_PGI_1"/>
    <property type="match status" value="1"/>
</dbReference>
<evidence type="ECO:0000256" key="8">
    <source>
        <dbReference type="RuleBase" id="RU000612"/>
    </source>
</evidence>
<evidence type="ECO:0000313" key="9">
    <source>
        <dbReference type="EMBL" id="MDO2409728.1"/>
    </source>
</evidence>
<evidence type="ECO:0000256" key="6">
    <source>
        <dbReference type="ARBA" id="ARBA00029321"/>
    </source>
</evidence>
<feature type="active site" evidence="7">
    <location>
        <position position="385"/>
    </location>
</feature>
<evidence type="ECO:0000256" key="2">
    <source>
        <dbReference type="ARBA" id="ARBA00006604"/>
    </source>
</evidence>
<evidence type="ECO:0000256" key="4">
    <source>
        <dbReference type="ARBA" id="ARBA00023152"/>
    </source>
</evidence>
<dbReference type="EC" id="5.3.1.9" evidence="7"/>
<dbReference type="PANTHER" id="PTHR11469:SF1">
    <property type="entry name" value="GLUCOSE-6-PHOSPHATE ISOMERASE"/>
    <property type="match status" value="1"/>
</dbReference>
<evidence type="ECO:0000256" key="3">
    <source>
        <dbReference type="ARBA" id="ARBA00022432"/>
    </source>
</evidence>
<dbReference type="InterPro" id="IPR001672">
    <property type="entry name" value="G6P_Isomerase"/>
</dbReference>
<dbReference type="Pfam" id="PF00342">
    <property type="entry name" value="PGI"/>
    <property type="match status" value="1"/>
</dbReference>
<dbReference type="HAMAP" id="MF_00473">
    <property type="entry name" value="G6P_isomerase"/>
    <property type="match status" value="1"/>
</dbReference>
<dbReference type="Proteomes" id="UP001171111">
    <property type="component" value="Unassembled WGS sequence"/>
</dbReference>
<keyword evidence="7" id="KW-0963">Cytoplasm</keyword>
<gene>
    <name evidence="7" type="primary">pgi</name>
    <name evidence="9" type="ORF">Q2362_06410</name>
</gene>
<dbReference type="InterPro" id="IPR018189">
    <property type="entry name" value="Phosphoglucose_isomerase_CS"/>
</dbReference>
<dbReference type="PROSITE" id="PS00174">
    <property type="entry name" value="P_GLUCOSE_ISOMERASE_2"/>
    <property type="match status" value="1"/>
</dbReference>
<reference evidence="9 10" key="1">
    <citation type="submission" date="2023-06" db="EMBL/GenBank/DDBJ databases">
        <title>Campylobacter magnum sp. nov., isolated from cecal contents of domestic pigs (Sus scrofa domesticus).</title>
        <authorList>
            <person name="Papic B."/>
            <person name="Gruntar I."/>
        </authorList>
    </citation>
    <scope>NUCLEOTIDE SEQUENCE [LARGE SCALE GENOMIC DNA]</scope>
    <source>
        <strain evidence="10">34484-21</strain>
    </source>
</reference>
<dbReference type="Gene3D" id="3.40.50.10490">
    <property type="entry name" value="Glucose-6-phosphate isomerase like protein, domain 1"/>
    <property type="match status" value="2"/>
</dbReference>
<comment type="pathway">
    <text evidence="7">Carbohydrate biosynthesis; gluconeogenesis.</text>
</comment>
<dbReference type="EMBL" id="JAULJQ010000007">
    <property type="protein sequence ID" value="MDO2409728.1"/>
    <property type="molecule type" value="Genomic_DNA"/>
</dbReference>
<dbReference type="InterPro" id="IPR035476">
    <property type="entry name" value="SIS_PGI_1"/>
</dbReference>
<dbReference type="InterPro" id="IPR046348">
    <property type="entry name" value="SIS_dom_sf"/>
</dbReference>
<evidence type="ECO:0000256" key="5">
    <source>
        <dbReference type="ARBA" id="ARBA00023235"/>
    </source>
</evidence>
<dbReference type="PROSITE" id="PS51463">
    <property type="entry name" value="P_GLUCOSE_ISOMERASE_3"/>
    <property type="match status" value="1"/>
</dbReference>
<accession>A0ABT8T846</accession>
<sequence>MLENTLHFEIAKSEQISAYARRMSDEIGDIGYYALPDIGKHESLERIKNKYKTKQNVVLIGVGGSSLGAKAISNMLGLEIIFIDNLDESVIKGALAKISLENSVFIISSKSGTTIETISIYKVLLAHFKPKDFSSFIFITDEGSPLENYAKSVGGELFFIPKNVGGRFSVLSNCGLVPLALAGADIKAILEGAKAMKERFLEQNDPLILQKAHHYATHPNAKINVLFSYDSRLKAFNEWYIQLWAESLGKRRGYKRMGLTPVGLVGSADQHSFLQLIMDGPKDKSVTFLKVAAKNEITVPDIKLEFLNSCDFANNLSVSFIQNSQSTATLQALKSENISVDEITLSRLDEWHAGALIYYYELLTSACGVMLGVNTYDQPGVELGKMLLKKMLSTQ</sequence>
<dbReference type="SUPFAM" id="SSF53697">
    <property type="entry name" value="SIS domain"/>
    <property type="match status" value="1"/>
</dbReference>
<keyword evidence="5 7" id="KW-0413">Isomerase</keyword>
<comment type="subcellular location">
    <subcellularLocation>
        <location evidence="7">Cytoplasm</location>
    </subcellularLocation>
</comment>
<keyword evidence="4 7" id="KW-0324">Glycolysis</keyword>
<protein>
    <recommendedName>
        <fullName evidence="7">Glucose-6-phosphate isomerase</fullName>
        <shortName evidence="7">GPI</shortName>
        <ecNumber evidence="7">5.3.1.9</ecNumber>
    </recommendedName>
    <alternativeName>
        <fullName evidence="7">Phosphoglucose isomerase</fullName>
        <shortName evidence="7">PGI</shortName>
    </alternativeName>
    <alternativeName>
        <fullName evidence="7">Phosphohexose isomerase</fullName>
        <shortName evidence="7">PHI</shortName>
    </alternativeName>
</protein>
<dbReference type="InterPro" id="IPR035482">
    <property type="entry name" value="SIS_PGI_2"/>
</dbReference>
<dbReference type="PRINTS" id="PR00662">
    <property type="entry name" value="G6PISOMERASE"/>
</dbReference>
<evidence type="ECO:0000256" key="1">
    <source>
        <dbReference type="ARBA" id="ARBA00004926"/>
    </source>
</evidence>
<evidence type="ECO:0000313" key="10">
    <source>
        <dbReference type="Proteomes" id="UP001171111"/>
    </source>
</evidence>
<proteinExistence type="inferred from homology"/>
<evidence type="ECO:0000256" key="7">
    <source>
        <dbReference type="HAMAP-Rule" id="MF_00473"/>
    </source>
</evidence>
<comment type="similarity">
    <text evidence="2 7 8">Belongs to the GPI family.</text>
</comment>
<organism evidence="9 10">
    <name type="scientific">Campylobacter magnus</name>
    <dbReference type="NCBI Taxonomy" id="3026462"/>
    <lineage>
        <taxon>Bacteria</taxon>
        <taxon>Pseudomonadati</taxon>
        <taxon>Campylobacterota</taxon>
        <taxon>Epsilonproteobacteria</taxon>
        <taxon>Campylobacterales</taxon>
        <taxon>Campylobacteraceae</taxon>
        <taxon>Campylobacter</taxon>
    </lineage>
</organism>
<keyword evidence="10" id="KW-1185">Reference proteome</keyword>
<keyword evidence="3 7" id="KW-0312">Gluconeogenesis</keyword>
<dbReference type="RefSeq" id="WP_302244523.1">
    <property type="nucleotide sequence ID" value="NZ_JAULJQ010000007.1"/>
</dbReference>
<dbReference type="CDD" id="cd05016">
    <property type="entry name" value="SIS_PGI_2"/>
    <property type="match status" value="1"/>
</dbReference>
<comment type="catalytic activity">
    <reaction evidence="6 7 8">
        <text>alpha-D-glucose 6-phosphate = beta-D-fructose 6-phosphate</text>
        <dbReference type="Rhea" id="RHEA:11816"/>
        <dbReference type="ChEBI" id="CHEBI:57634"/>
        <dbReference type="ChEBI" id="CHEBI:58225"/>
        <dbReference type="EC" id="5.3.1.9"/>
    </reaction>
</comment>
<name>A0ABT8T846_9BACT</name>
<feature type="active site" description="Proton donor" evidence="7">
    <location>
        <position position="246"/>
    </location>
</feature>
<comment type="pathway">
    <text evidence="1 7 8">Carbohydrate degradation; glycolysis; D-glyceraldehyde 3-phosphate and glycerone phosphate from D-glucose: step 2/4.</text>
</comment>
<feature type="active site" evidence="7">
    <location>
        <position position="271"/>
    </location>
</feature>